<dbReference type="InterPro" id="IPR051532">
    <property type="entry name" value="Ester_Hydrolysis_Enzymes"/>
</dbReference>
<evidence type="ECO:0000256" key="1">
    <source>
        <dbReference type="ARBA" id="ARBA00022729"/>
    </source>
</evidence>
<reference evidence="3 4" key="1">
    <citation type="journal article" date="2020" name="Phytopathology">
        <title>Genome Sequence Resources of Colletotrichum truncatum, C. plurivorum, C. musicola, and C. sojae: Four Species Pathogenic to Soybean (Glycine max).</title>
        <authorList>
            <person name="Rogerio F."/>
            <person name="Boufleur T.R."/>
            <person name="Ciampi-Guillardi M."/>
            <person name="Sukno S.A."/>
            <person name="Thon M.R."/>
            <person name="Massola Junior N.S."/>
            <person name="Baroncelli R."/>
        </authorList>
    </citation>
    <scope>NUCLEOTIDE SEQUENCE [LARGE SCALE GENOMIC DNA]</scope>
    <source>
        <strain evidence="3 4">LFN0009</strain>
    </source>
</reference>
<comment type="caution">
    <text evidence="3">The sequence shown here is derived from an EMBL/GenBank/DDBJ whole genome shotgun (WGS) entry which is preliminary data.</text>
</comment>
<dbReference type="InterPro" id="IPR013517">
    <property type="entry name" value="FG-GAP"/>
</dbReference>
<keyword evidence="4" id="KW-1185">Reference proteome</keyword>
<dbReference type="PANTHER" id="PTHR30383">
    <property type="entry name" value="THIOESTERASE 1/PROTEASE 1/LYSOPHOSPHOLIPASE L1"/>
    <property type="match status" value="1"/>
</dbReference>
<dbReference type="SUPFAM" id="SSF52266">
    <property type="entry name" value="SGNH hydrolase"/>
    <property type="match status" value="1"/>
</dbReference>
<feature type="region of interest" description="Disordered" evidence="2">
    <location>
        <begin position="823"/>
        <end position="842"/>
    </location>
</feature>
<evidence type="ECO:0000313" key="4">
    <source>
        <dbReference type="Proteomes" id="UP000652219"/>
    </source>
</evidence>
<dbReference type="Proteomes" id="UP000652219">
    <property type="component" value="Unassembled WGS sequence"/>
</dbReference>
<dbReference type="Pfam" id="PF00657">
    <property type="entry name" value="Lipase_GDSL"/>
    <property type="match status" value="1"/>
</dbReference>
<evidence type="ECO:0000256" key="2">
    <source>
        <dbReference type="SAM" id="MobiDB-lite"/>
    </source>
</evidence>
<dbReference type="GO" id="GO:0004622">
    <property type="term" value="F:phosphatidylcholine lysophospholipase activity"/>
    <property type="evidence" value="ECO:0007669"/>
    <property type="project" value="TreeGrafter"/>
</dbReference>
<dbReference type="Gene3D" id="3.40.50.1110">
    <property type="entry name" value="SGNH hydrolase"/>
    <property type="match status" value="1"/>
</dbReference>
<sequence length="1316" mass="146853">MGMCQLLPYPDHSFTASTCRFRKPLRDQLRAAGWKVNMVGFKKRGSMVDNDFEAVRGSKVDQVRELAKNSYGHKPNLILINAGTNDCVDQDTSGTKDQMGGLLDDLFKEIPGTTVILSTVLASNRDDDIEKHRPGLNNDYRALVEKRRAQKQKVVLADMDYIRKDDLAEGDDIHPGDEGFRKMAAVWWKAIQVAMDEDLITAPAESDVVTDGTYNLCPKKYGSGRPAEGTQQGSGEDDGIYKHTSEKLDKRMVITTSGKAGFSFARMRLDKTDDLVRWEKNKKGEVQYHFYQNDGNGHWDTFGDKQVTFTVHDNCEGSPQGVRWADMNCDGLDDFVCIGTNGGLFVAINQGGVDRNKGPSFKHVGTYKTNEGFKQDRIHLADIDGDGRFDYCALVDNGDIKCWRNGGLGEKAAYWQPMGTVFTSKGKGDYRGVRFADVNGDGRKDWLWLNDQGQTSIYTNNCGCEKGTEGDGLKPLWREAENMNNGKGPTHPGVGVDGARANIHFARATGVVQDFGLHMVSDYIWIEDKAYGVDQHEYTFHVWKNLGRGGTKLKADGARYCNMLGHENGMTDHVWALSRGRLTLYPNDVPGGPEKAPHWGSPRVIFNPPENQGRSLDRRDLHLADWNGDGLCDVIYVKPDTGKVEVWINRLDKKSGDFNWRHLPDPAPTLSCNQKRGHGIFDLAVRFANITGNGRADYLCMEKDGRTTGFVHNDGGSWESVDQIKFSVGMDRANHRWADVNGDGRADFLWVEKFSGDTSVWLNQGRRDGKGADGSSFQWDQAGVLYRGAAQGSCYHFPDLDGNKCADFHLTYSDTNKADTSFNDCPDNGGEDDKTLTDPGLPIPPSDRCKDVRCTDQYVNNSGADAGRRWRATDCDGAWEAVVQYYRDNKTTFHYFSQYVGSFFNTEDNRYCGFMGSGDNCNTIKCSDEPHTASASFLITDSLVQYHNIFKRLHEGLLYGSDKADKELSTLERDFVPGLSEDKDNLFRMLNLIGLAFGLASGPVFNTVLKGTISSTARNNMKYLFVNAISWGVTIAKDEYSQTELGGKLAETLFHMTEKLQNTTVDLVSSHCGLFSLFANIDLTSSQAERVFLGQKSKAENKDESLKNLYATISQGKMINSTYAPTLGTDIKNAVAKSLTVFMIGNAWRMSVQGHHPVLLTTDAKCDAPHEGEKDVFLEQDLEASAACVDGKRYYLMSAEGKACLQVLANLKCQWNRFKRLPGVDKLGKDNLYYGLTLNDFARGALNNFKRYGNRPTTEQLQIPDKETIRSFFDMEFGGSGSVPIEVCSKQEALDWWRSEENKNKRIREFACPEKV</sequence>
<evidence type="ECO:0008006" key="5">
    <source>
        <dbReference type="Google" id="ProtNLM"/>
    </source>
</evidence>
<accession>A0A8H6J9L9</accession>
<dbReference type="EMBL" id="WIGN01000111">
    <property type="protein sequence ID" value="KAF6808843.1"/>
    <property type="molecule type" value="Genomic_DNA"/>
</dbReference>
<dbReference type="InterPro" id="IPR001087">
    <property type="entry name" value="GDSL"/>
</dbReference>
<feature type="region of interest" description="Disordered" evidence="2">
    <location>
        <begin position="219"/>
        <end position="241"/>
    </location>
</feature>
<evidence type="ECO:0000313" key="3">
    <source>
        <dbReference type="EMBL" id="KAF6808843.1"/>
    </source>
</evidence>
<dbReference type="SUPFAM" id="SSF69318">
    <property type="entry name" value="Integrin alpha N-terminal domain"/>
    <property type="match status" value="2"/>
</dbReference>
<name>A0A8H6J9L9_9PEZI</name>
<gene>
    <name evidence="3" type="ORF">CSOJ01_07311</name>
</gene>
<proteinExistence type="predicted"/>
<organism evidence="3 4">
    <name type="scientific">Colletotrichum sojae</name>
    <dbReference type="NCBI Taxonomy" id="2175907"/>
    <lineage>
        <taxon>Eukaryota</taxon>
        <taxon>Fungi</taxon>
        <taxon>Dikarya</taxon>
        <taxon>Ascomycota</taxon>
        <taxon>Pezizomycotina</taxon>
        <taxon>Sordariomycetes</taxon>
        <taxon>Hypocreomycetidae</taxon>
        <taxon>Glomerellales</taxon>
        <taxon>Glomerellaceae</taxon>
        <taxon>Colletotrichum</taxon>
        <taxon>Colletotrichum orchidearum species complex</taxon>
    </lineage>
</organism>
<dbReference type="InterPro" id="IPR028994">
    <property type="entry name" value="Integrin_alpha_N"/>
</dbReference>
<dbReference type="Pfam" id="PF13517">
    <property type="entry name" value="FG-GAP_3"/>
    <property type="match status" value="2"/>
</dbReference>
<protein>
    <recommendedName>
        <fullName evidence="5">SGNH hydrolase-type esterase domain-containing protein</fullName>
    </recommendedName>
</protein>
<dbReference type="InterPro" id="IPR036514">
    <property type="entry name" value="SGNH_hydro_sf"/>
</dbReference>
<keyword evidence="1" id="KW-0732">Signal</keyword>
<dbReference type="PANTHER" id="PTHR30383:SF31">
    <property type="entry name" value="SGNH HYDROLASE-TYPE ESTERASE DOMAIN-CONTAINING PROTEIN-RELATED"/>
    <property type="match status" value="1"/>
</dbReference>